<dbReference type="InterPro" id="IPR005046">
    <property type="entry name" value="DUF285"/>
</dbReference>
<dbReference type="InterPro" id="IPR011889">
    <property type="entry name" value="Liste_lipo_26"/>
</dbReference>
<dbReference type="Proteomes" id="UP000237865">
    <property type="component" value="Unassembled WGS sequence"/>
</dbReference>
<evidence type="ECO:0000313" key="1">
    <source>
        <dbReference type="EMBL" id="PPE05824.1"/>
    </source>
</evidence>
<dbReference type="AlphaFoldDB" id="A0A2S5RET5"/>
<proteinExistence type="predicted"/>
<evidence type="ECO:0000313" key="2">
    <source>
        <dbReference type="Proteomes" id="UP000237865"/>
    </source>
</evidence>
<keyword evidence="2" id="KW-1185">Reference proteome</keyword>
<dbReference type="STRING" id="1399797.GCA_000518285_01310"/>
<dbReference type="RefSeq" id="WP_051437367.1">
    <property type="nucleotide sequence ID" value="NZ_PHNE01000001.1"/>
</dbReference>
<dbReference type="NCBIfam" id="TIGR02167">
    <property type="entry name" value="Liste_lipo_26"/>
    <property type="match status" value="3"/>
</dbReference>
<comment type="caution">
    <text evidence="1">The sequence shown here is derived from an EMBL/GenBank/DDBJ whole genome shotgun (WGS) entry which is preliminary data.</text>
</comment>
<sequence length="828" mass="92959">MKKLLVLLNGIFVASVGIIPVVGFSQKTPNITNSLIKEEKININTLLDITDLGDVANAEINNLEKIIKIKNPNLKNAFFKMNITSSSTVLIKGIDEYSGEVTVTFNNLNLPNPNPNELDISKLIGIKNLGIIPNKKNSTIKKNILVKNPAAEEAEFSMEINVNKKEVKLEGENKYFGEVTIKFDLPKSKVNINEILKIADLGSVPNIEKKTIENLLNAKNPELTKATYNVEVLSPNAAFIIGYGNYTGRAEIKFNNLNLDKPEDNERDISKLILIRDLGDIPNAKDSTIKKNILAKNPGAEKAEFSMESLNRARKMTLEGEGEYYGKVDISFNPLSVSPSPQKNIKDVIKNQYLGEIGEVNILTIRNAILQNNPEAASATFDIVLIDNTSAKIIGNGLYVGEVIVNFKSSQAENNIEKLITKTYIGYLNFAKDDDIKEGILDKNPAAGNTNFEIYNIQSDAYSGTAKVRGIKPNYGNVIIKFDLKKDINELAQTLKWKTDLGLISNPTSESIKHKFQVINNILENNNISFEITNITKTSAILKGVGIYKGQIELTFINETIENEIQNLKRELQKLVYEKENEWWYGYSLEAAIRDKGIAPMGSIKVTEGRYNEKWKTKEFIFVSTDNNISLGELRVFQVLNKENQTNTIFIDPLTGEINGTNSIIPEKTKIIAHIGSYNTVAHKLPNTVIEVPNYIIKKITSLNSLFKDAHDFNGDITLWDTSNIIYMDFMFNGSWKFNQNIGKWQVSKVISMSNMFNDASSFNQNISQWETSKVRNMNSMFRYASSFNQNLSNWNVKQVSNAKEFALGTNLQGNWLPKFNFGVTKQN</sequence>
<name>A0A2S5RET5_9MOLU</name>
<dbReference type="Pfam" id="PF03382">
    <property type="entry name" value="DUF285"/>
    <property type="match status" value="1"/>
</dbReference>
<gene>
    <name evidence="1" type="ORF">ELUCI_v1c01120</name>
</gene>
<protein>
    <submittedName>
        <fullName evidence="1">Chitinase</fullName>
    </submittedName>
</protein>
<dbReference type="EMBL" id="PHNE01000001">
    <property type="protein sequence ID" value="PPE05824.1"/>
    <property type="molecule type" value="Genomic_DNA"/>
</dbReference>
<reference evidence="1 2" key="1">
    <citation type="submission" date="2017-11" db="EMBL/GenBank/DDBJ databases">
        <title>Genome sequence of Entomoplasma lucivorax PIPN-2 (ATCC 49196).</title>
        <authorList>
            <person name="Lo W.-S."/>
            <person name="Gasparich G.E."/>
            <person name="Kuo C.-H."/>
        </authorList>
    </citation>
    <scope>NUCLEOTIDE SEQUENCE [LARGE SCALE GENOMIC DNA]</scope>
    <source>
        <strain evidence="1 2">PIPN-2</strain>
    </source>
</reference>
<accession>A0A2S5RET5</accession>
<organism evidence="1 2">
    <name type="scientific">Williamsoniiplasma lucivorax</name>
    <dbReference type="NCBI Taxonomy" id="209274"/>
    <lineage>
        <taxon>Bacteria</taxon>
        <taxon>Bacillati</taxon>
        <taxon>Mycoplasmatota</taxon>
        <taxon>Mollicutes</taxon>
        <taxon>Entomoplasmatales</taxon>
        <taxon>Williamsoniiplasma</taxon>
    </lineage>
</organism>